<proteinExistence type="predicted"/>
<gene>
    <name evidence="2" type="ORF">AU255_13580</name>
</gene>
<dbReference type="STRING" id="1420851.AU255_13580"/>
<accession>A0A1V8M3J3</accession>
<evidence type="ECO:0000259" key="1">
    <source>
        <dbReference type="Pfam" id="PF25583"/>
    </source>
</evidence>
<dbReference type="EMBL" id="LPUF01000002">
    <property type="protein sequence ID" value="OQK16131.1"/>
    <property type="molecule type" value="Genomic_DNA"/>
</dbReference>
<dbReference type="AlphaFoldDB" id="A0A1V8M3J3"/>
<comment type="caution">
    <text evidence="2">The sequence shown here is derived from an EMBL/GenBank/DDBJ whole genome shotgun (WGS) entry which is preliminary data.</text>
</comment>
<dbReference type="Pfam" id="PF25583">
    <property type="entry name" value="WCX"/>
    <property type="match status" value="1"/>
</dbReference>
<keyword evidence="3" id="KW-1185">Reference proteome</keyword>
<evidence type="ECO:0000313" key="3">
    <source>
        <dbReference type="Proteomes" id="UP000191980"/>
    </source>
</evidence>
<reference evidence="2 3" key="1">
    <citation type="submission" date="2015-12" db="EMBL/GenBank/DDBJ databases">
        <authorList>
            <person name="Shamseldin A."/>
            <person name="Moawad H."/>
            <person name="Abd El-Rahim W.M."/>
            <person name="Sadowsky M.J."/>
        </authorList>
    </citation>
    <scope>NUCLEOTIDE SEQUENCE [LARGE SCALE GENOMIC DNA]</scope>
    <source>
        <strain evidence="2 3">WF1</strain>
    </source>
</reference>
<feature type="domain" description="WCX" evidence="1">
    <location>
        <begin position="14"/>
        <end position="89"/>
    </location>
</feature>
<organism evidence="2 3">
    <name type="scientific">Methyloprofundus sedimenti</name>
    <dbReference type="NCBI Taxonomy" id="1420851"/>
    <lineage>
        <taxon>Bacteria</taxon>
        <taxon>Pseudomonadati</taxon>
        <taxon>Pseudomonadota</taxon>
        <taxon>Gammaproteobacteria</taxon>
        <taxon>Methylococcales</taxon>
        <taxon>Methylococcaceae</taxon>
        <taxon>Methyloprofundus</taxon>
    </lineage>
</organism>
<dbReference type="Proteomes" id="UP000191980">
    <property type="component" value="Unassembled WGS sequence"/>
</dbReference>
<sequence>MHSSYGIFTGKAEHTALLEFSKARANWVVDELWHAEQQGEWLSNDNYQLSFPFSDSRELIMNILKHGAEVMVIALEFLKAAVKEEINKMQKNYHCLTE</sequence>
<protein>
    <recommendedName>
        <fullName evidence="1">WCX domain-containing protein</fullName>
    </recommendedName>
</protein>
<dbReference type="InterPro" id="IPR057727">
    <property type="entry name" value="WCX_dom"/>
</dbReference>
<evidence type="ECO:0000313" key="2">
    <source>
        <dbReference type="EMBL" id="OQK16131.1"/>
    </source>
</evidence>
<name>A0A1V8M3J3_9GAMM</name>